<gene>
    <name evidence="8" type="ORF">OBRU01_02563</name>
</gene>
<evidence type="ECO:0000256" key="4">
    <source>
        <dbReference type="ARBA" id="ARBA00022723"/>
    </source>
</evidence>
<evidence type="ECO:0000259" key="6">
    <source>
        <dbReference type="Pfam" id="PF03828"/>
    </source>
</evidence>
<evidence type="ECO:0000256" key="5">
    <source>
        <dbReference type="ARBA" id="ARBA00022842"/>
    </source>
</evidence>
<dbReference type="AlphaFoldDB" id="A0A0L7LS96"/>
<feature type="domain" description="Poly(A) RNA polymerase mitochondrial-like central palm" evidence="7">
    <location>
        <begin position="137"/>
        <end position="286"/>
    </location>
</feature>
<accession>A0A0L7LS96</accession>
<dbReference type="InterPro" id="IPR054708">
    <property type="entry name" value="MTPAP-like_central"/>
</dbReference>
<proteinExistence type="predicted"/>
<keyword evidence="3" id="KW-0808">Transferase</keyword>
<feature type="non-terminal residue" evidence="8">
    <location>
        <position position="1"/>
    </location>
</feature>
<evidence type="ECO:0000259" key="7">
    <source>
        <dbReference type="Pfam" id="PF22600"/>
    </source>
</evidence>
<dbReference type="CDD" id="cd05402">
    <property type="entry name" value="NT_PAP_TUTase"/>
    <property type="match status" value="1"/>
</dbReference>
<dbReference type="STRING" id="104452.A0A0L7LS96"/>
<dbReference type="GO" id="GO:0046872">
    <property type="term" value="F:metal ion binding"/>
    <property type="evidence" value="ECO:0007669"/>
    <property type="project" value="UniProtKB-KW"/>
</dbReference>
<dbReference type="GO" id="GO:1990817">
    <property type="term" value="F:poly(A) RNA polymerase activity"/>
    <property type="evidence" value="ECO:0007669"/>
    <property type="project" value="TreeGrafter"/>
</dbReference>
<evidence type="ECO:0000256" key="2">
    <source>
        <dbReference type="ARBA" id="ARBA00001946"/>
    </source>
</evidence>
<dbReference type="Gene3D" id="3.30.460.10">
    <property type="entry name" value="Beta Polymerase, domain 2"/>
    <property type="match status" value="1"/>
</dbReference>
<dbReference type="PANTHER" id="PTHR12271">
    <property type="entry name" value="POLY A POLYMERASE CID PAP -RELATED"/>
    <property type="match status" value="1"/>
</dbReference>
<keyword evidence="5" id="KW-0460">Magnesium</keyword>
<sequence>GPSKFVSFDEVVERRRAEAKRSIVVQVNSEKSFGELHGYCSKYASIKGMHHYKNSHFILIEFTTEENLKDVIQACSTHQKDIDVMALQSPFLWFRASPEKSHKYSPPDGVSLVAENADMVVNEDELYESLMNCNTVSEQIQMLYDKTVLNDLGVRIRYIVARQVESLFESMYSNIAVRPFGSTVNGFGKLGCDLDLVLTNVVTEEMCDPSKRLVFQEKRCEGGLRPWARHMELVGAALELRAAGAGRVARVPQARVPIVQCTQQYADLDVDLCYNNMSGVYMSELLWQLGALDPRVRPLVFTVRRWAQTVGLTNPHPGRWITNFPLTLLAKRTSAPLPAESHSQSDADLETTLLQFFEFYAQFDFHEKAISLHEGAAVRKPNTHPLYIINPLEPALNVSKNVSYEECERLKVSHHTYNTYINPPNVS</sequence>
<dbReference type="SUPFAM" id="SSF81631">
    <property type="entry name" value="PAP/OAS1 substrate-binding domain"/>
    <property type="match status" value="1"/>
</dbReference>
<name>A0A0L7LS96_OPEBR</name>
<organism evidence="8 9">
    <name type="scientific">Operophtera brumata</name>
    <name type="common">Winter moth</name>
    <name type="synonym">Phalaena brumata</name>
    <dbReference type="NCBI Taxonomy" id="104452"/>
    <lineage>
        <taxon>Eukaryota</taxon>
        <taxon>Metazoa</taxon>
        <taxon>Ecdysozoa</taxon>
        <taxon>Arthropoda</taxon>
        <taxon>Hexapoda</taxon>
        <taxon>Insecta</taxon>
        <taxon>Pterygota</taxon>
        <taxon>Neoptera</taxon>
        <taxon>Endopterygota</taxon>
        <taxon>Lepidoptera</taxon>
        <taxon>Glossata</taxon>
        <taxon>Ditrysia</taxon>
        <taxon>Geometroidea</taxon>
        <taxon>Geometridae</taxon>
        <taxon>Larentiinae</taxon>
        <taxon>Operophtera</taxon>
    </lineage>
</organism>
<evidence type="ECO:0000313" key="9">
    <source>
        <dbReference type="Proteomes" id="UP000037510"/>
    </source>
</evidence>
<feature type="domain" description="PAP-associated" evidence="6">
    <location>
        <begin position="353"/>
        <end position="381"/>
    </location>
</feature>
<dbReference type="Pfam" id="PF22600">
    <property type="entry name" value="MTPAP-like_central"/>
    <property type="match status" value="1"/>
</dbReference>
<dbReference type="GO" id="GO:0031123">
    <property type="term" value="P:RNA 3'-end processing"/>
    <property type="evidence" value="ECO:0007669"/>
    <property type="project" value="TreeGrafter"/>
</dbReference>
<keyword evidence="4" id="KW-0479">Metal-binding</keyword>
<dbReference type="Pfam" id="PF03828">
    <property type="entry name" value="PAP_assoc"/>
    <property type="match status" value="1"/>
</dbReference>
<feature type="non-terminal residue" evidence="8">
    <location>
        <position position="427"/>
    </location>
</feature>
<protein>
    <submittedName>
        <fullName evidence="8">Putative polya rna polymerase</fullName>
    </submittedName>
</protein>
<dbReference type="SUPFAM" id="SSF81301">
    <property type="entry name" value="Nucleotidyltransferase"/>
    <property type="match status" value="1"/>
</dbReference>
<evidence type="ECO:0000256" key="1">
    <source>
        <dbReference type="ARBA" id="ARBA00001936"/>
    </source>
</evidence>
<dbReference type="InterPro" id="IPR043519">
    <property type="entry name" value="NT_sf"/>
</dbReference>
<dbReference type="Gene3D" id="1.10.1410.10">
    <property type="match status" value="1"/>
</dbReference>
<keyword evidence="9" id="KW-1185">Reference proteome</keyword>
<dbReference type="Proteomes" id="UP000037510">
    <property type="component" value="Unassembled WGS sequence"/>
</dbReference>
<dbReference type="EMBL" id="JTDY01000200">
    <property type="protein sequence ID" value="KOB78322.1"/>
    <property type="molecule type" value="Genomic_DNA"/>
</dbReference>
<reference evidence="8 9" key="1">
    <citation type="journal article" date="2015" name="Genome Biol. Evol.">
        <title>The genome of winter moth (Operophtera brumata) provides a genomic perspective on sexual dimorphism and phenology.</title>
        <authorList>
            <person name="Derks M.F."/>
            <person name="Smit S."/>
            <person name="Salis L."/>
            <person name="Schijlen E."/>
            <person name="Bossers A."/>
            <person name="Mateman C."/>
            <person name="Pijl A.S."/>
            <person name="de Ridder D."/>
            <person name="Groenen M.A."/>
            <person name="Visser M.E."/>
            <person name="Megens H.J."/>
        </authorList>
    </citation>
    <scope>NUCLEOTIDE SEQUENCE [LARGE SCALE GENOMIC DNA]</scope>
    <source>
        <strain evidence="8">WM2013NL</strain>
        <tissue evidence="8">Head and thorax</tissue>
    </source>
</reference>
<comment type="caution">
    <text evidence="8">The sequence shown here is derived from an EMBL/GenBank/DDBJ whole genome shotgun (WGS) entry which is preliminary data.</text>
</comment>
<comment type="cofactor">
    <cofactor evidence="1">
        <name>Mn(2+)</name>
        <dbReference type="ChEBI" id="CHEBI:29035"/>
    </cofactor>
</comment>
<comment type="cofactor">
    <cofactor evidence="2">
        <name>Mg(2+)</name>
        <dbReference type="ChEBI" id="CHEBI:18420"/>
    </cofactor>
</comment>
<dbReference type="PANTHER" id="PTHR12271:SF133">
    <property type="entry name" value="POLY(A) RNA POLYMERASE, MITOCHONDRIAL"/>
    <property type="match status" value="1"/>
</dbReference>
<evidence type="ECO:0000256" key="3">
    <source>
        <dbReference type="ARBA" id="ARBA00022679"/>
    </source>
</evidence>
<evidence type="ECO:0000313" key="8">
    <source>
        <dbReference type="EMBL" id="KOB78322.1"/>
    </source>
</evidence>
<dbReference type="InterPro" id="IPR002058">
    <property type="entry name" value="PAP_assoc"/>
</dbReference>